<evidence type="ECO:0000313" key="2">
    <source>
        <dbReference type="Proteomes" id="UP000290608"/>
    </source>
</evidence>
<dbReference type="EMBL" id="QOVL01000007">
    <property type="protein sequence ID" value="RXG30864.1"/>
    <property type="molecule type" value="Genomic_DNA"/>
</dbReference>
<dbReference type="AlphaFoldDB" id="A0A4Q0PMI0"/>
<reference evidence="1 2" key="1">
    <citation type="submission" date="2018-07" db="EMBL/GenBank/DDBJ databases">
        <title>Leeuwenhoekiella genomics.</title>
        <authorList>
            <person name="Tahon G."/>
            <person name="Willems A."/>
        </authorList>
    </citation>
    <scope>NUCLEOTIDE SEQUENCE [LARGE SCALE GENOMIC DNA]</scope>
    <source>
        <strain evidence="1 2">LMG 1345</strain>
    </source>
</reference>
<gene>
    <name evidence="1" type="ORF">DSL99_1907</name>
</gene>
<protein>
    <submittedName>
        <fullName evidence="1">Uncharacterized protein</fullName>
    </submittedName>
</protein>
<name>A0A4Q0PMI0_9FLAO</name>
<dbReference type="Proteomes" id="UP000290608">
    <property type="component" value="Unassembled WGS sequence"/>
</dbReference>
<proteinExistence type="predicted"/>
<comment type="caution">
    <text evidence="1">The sequence shown here is derived from an EMBL/GenBank/DDBJ whole genome shotgun (WGS) entry which is preliminary data.</text>
</comment>
<evidence type="ECO:0000313" key="1">
    <source>
        <dbReference type="EMBL" id="RXG30864.1"/>
    </source>
</evidence>
<accession>A0A4Q0PMI0</accession>
<organism evidence="1 2">
    <name type="scientific">Leeuwenhoekiella marinoflava</name>
    <dbReference type="NCBI Taxonomy" id="988"/>
    <lineage>
        <taxon>Bacteria</taxon>
        <taxon>Pseudomonadati</taxon>
        <taxon>Bacteroidota</taxon>
        <taxon>Flavobacteriia</taxon>
        <taxon>Flavobacteriales</taxon>
        <taxon>Flavobacteriaceae</taxon>
        <taxon>Leeuwenhoekiella</taxon>
    </lineage>
</organism>
<sequence>MQGDFKSMRISGQNQSNTKLNAMLPDLEKVRSIHPGAVLKHALKKKGMTASDFKRTKICKSYTFHQVGSSI</sequence>